<feature type="domain" description="CAAX prenyl protease 2/Lysostaphin resistance protein A-like" evidence="1">
    <location>
        <begin position="119"/>
        <end position="222"/>
    </location>
</feature>
<dbReference type="RefSeq" id="WP_098039026.1">
    <property type="nucleotide sequence ID" value="NZ_CWGJ01000026.1"/>
</dbReference>
<keyword evidence="2" id="KW-0378">Hydrolase</keyword>
<organism evidence="2 3">
    <name type="scientific">Estrella lausannensis</name>
    <dbReference type="NCBI Taxonomy" id="483423"/>
    <lineage>
        <taxon>Bacteria</taxon>
        <taxon>Pseudomonadati</taxon>
        <taxon>Chlamydiota</taxon>
        <taxon>Chlamydiia</taxon>
        <taxon>Parachlamydiales</taxon>
        <taxon>Candidatus Criblamydiaceae</taxon>
        <taxon>Estrella</taxon>
    </lineage>
</organism>
<dbReference type="EMBL" id="CWGJ01000026">
    <property type="protein sequence ID" value="CRX39159.1"/>
    <property type="molecule type" value="Genomic_DNA"/>
</dbReference>
<reference evidence="3" key="1">
    <citation type="submission" date="2015-06" db="EMBL/GenBank/DDBJ databases">
        <authorList>
            <person name="Bertelli C."/>
        </authorList>
    </citation>
    <scope>NUCLEOTIDE SEQUENCE [LARGE SCALE GENOMIC DNA]</scope>
    <source>
        <strain evidence="3">CRIB-30</strain>
    </source>
</reference>
<dbReference type="GO" id="GO:0006508">
    <property type="term" value="P:proteolysis"/>
    <property type="evidence" value="ECO:0007669"/>
    <property type="project" value="UniProtKB-KW"/>
</dbReference>
<keyword evidence="3" id="KW-1185">Reference proteome</keyword>
<evidence type="ECO:0000259" key="1">
    <source>
        <dbReference type="Pfam" id="PF02517"/>
    </source>
</evidence>
<sequence>MGAITRTDKDIIYIDSTYQPNHPPAAESEGTITEIKTEKAWHSWALSAAAAAGTCALSYLDFYVSSKIERIASQKLGICLGNFVSKSGIEKFAEIMTPLIKTNKKIVEFIGDDPIGKSMFSGALEEIEFRWFVQGVLLKRIPAKILKVISPGLEKWIDSIPAKITRIAAVALLFGFAHLGNLDCKQGGAISPLIGGVLYGTLYETAENPLILCMNMHMLYNLYCELS</sequence>
<name>A0A0H5DTH9_9BACT</name>
<evidence type="ECO:0000313" key="2">
    <source>
        <dbReference type="EMBL" id="CRX39159.1"/>
    </source>
</evidence>
<dbReference type="GO" id="GO:0004175">
    <property type="term" value="F:endopeptidase activity"/>
    <property type="evidence" value="ECO:0007669"/>
    <property type="project" value="UniProtKB-ARBA"/>
</dbReference>
<keyword evidence="2" id="KW-0645">Protease</keyword>
<accession>A0A0H5DTH9</accession>
<dbReference type="GO" id="GO:0080120">
    <property type="term" value="P:CAAX-box protein maturation"/>
    <property type="evidence" value="ECO:0007669"/>
    <property type="project" value="UniProtKB-ARBA"/>
</dbReference>
<proteinExistence type="predicted"/>
<dbReference type="Proteomes" id="UP000220251">
    <property type="component" value="Unassembled WGS sequence"/>
</dbReference>
<dbReference type="AlphaFoldDB" id="A0A0H5DTH9"/>
<dbReference type="Pfam" id="PF02517">
    <property type="entry name" value="Rce1-like"/>
    <property type="match status" value="1"/>
</dbReference>
<protein>
    <submittedName>
        <fullName evidence="2">Protease</fullName>
    </submittedName>
</protein>
<dbReference type="OrthoDB" id="7432860at2"/>
<dbReference type="InterPro" id="IPR003675">
    <property type="entry name" value="Rce1/LyrA-like_dom"/>
</dbReference>
<evidence type="ECO:0000313" key="3">
    <source>
        <dbReference type="Proteomes" id="UP000220251"/>
    </source>
</evidence>
<gene>
    <name evidence="2" type="ORF">ELAC_1834</name>
</gene>